<evidence type="ECO:0000256" key="1">
    <source>
        <dbReference type="ARBA" id="ARBA00004167"/>
    </source>
</evidence>
<keyword evidence="8" id="KW-1185">Reference proteome</keyword>
<evidence type="ECO:0000256" key="3">
    <source>
        <dbReference type="ARBA" id="ARBA00022676"/>
    </source>
</evidence>
<organism evidence="7 8">
    <name type="scientific">Ranitomeya imitator</name>
    <name type="common">mimic poison frog</name>
    <dbReference type="NCBI Taxonomy" id="111125"/>
    <lineage>
        <taxon>Eukaryota</taxon>
        <taxon>Metazoa</taxon>
        <taxon>Chordata</taxon>
        <taxon>Craniata</taxon>
        <taxon>Vertebrata</taxon>
        <taxon>Euteleostomi</taxon>
        <taxon>Amphibia</taxon>
        <taxon>Batrachia</taxon>
        <taxon>Anura</taxon>
        <taxon>Neobatrachia</taxon>
        <taxon>Hyloidea</taxon>
        <taxon>Dendrobatidae</taxon>
        <taxon>Dendrobatinae</taxon>
        <taxon>Ranitomeya</taxon>
    </lineage>
</organism>
<dbReference type="Gene3D" id="3.40.50.2000">
    <property type="entry name" value="Glycogen Phosphorylase B"/>
    <property type="match status" value="2"/>
</dbReference>
<keyword evidence="6" id="KW-1133">Transmembrane helix</keyword>
<name>A0ABN9MI61_9NEOB</name>
<proteinExistence type="inferred from homology"/>
<evidence type="ECO:0000256" key="5">
    <source>
        <dbReference type="ARBA" id="ARBA00022692"/>
    </source>
</evidence>
<keyword evidence="4" id="KW-0808">Transferase</keyword>
<dbReference type="InterPro" id="IPR002213">
    <property type="entry name" value="UDP_glucos_trans"/>
</dbReference>
<comment type="subcellular location">
    <subcellularLocation>
        <location evidence="1">Membrane</location>
        <topology evidence="1">Single-pass membrane protein</topology>
    </subcellularLocation>
</comment>
<dbReference type="SUPFAM" id="SSF53756">
    <property type="entry name" value="UDP-Glycosyltransferase/glycogen phosphorylase"/>
    <property type="match status" value="2"/>
</dbReference>
<evidence type="ECO:0000313" key="7">
    <source>
        <dbReference type="EMBL" id="CAJ0965389.1"/>
    </source>
</evidence>
<dbReference type="Pfam" id="PF00201">
    <property type="entry name" value="UDPGT"/>
    <property type="match status" value="1"/>
</dbReference>
<dbReference type="PANTHER" id="PTHR48043:SF161">
    <property type="entry name" value="UDP GLUCURONOSYLTRANSFERASE FAMILY 1 MEMBER A1"/>
    <property type="match status" value="1"/>
</dbReference>
<keyword evidence="6" id="KW-0472">Membrane</keyword>
<protein>
    <submittedName>
        <fullName evidence="7">Uncharacterized protein</fullName>
    </submittedName>
</protein>
<evidence type="ECO:0000313" key="8">
    <source>
        <dbReference type="Proteomes" id="UP001176940"/>
    </source>
</evidence>
<comment type="caution">
    <text evidence="7">The sequence shown here is derived from an EMBL/GenBank/DDBJ whole genome shotgun (WGS) entry which is preliminary data.</text>
</comment>
<keyword evidence="3" id="KW-0328">Glycosyltransferase</keyword>
<comment type="similarity">
    <text evidence="2">Belongs to the UDP-glycosyltransferase family.</text>
</comment>
<dbReference type="Gene3D" id="3.30.420.10">
    <property type="entry name" value="Ribonuclease H-like superfamily/Ribonuclease H"/>
    <property type="match status" value="1"/>
</dbReference>
<reference evidence="7" key="1">
    <citation type="submission" date="2023-07" db="EMBL/GenBank/DDBJ databases">
        <authorList>
            <person name="Stuckert A."/>
        </authorList>
    </citation>
    <scope>NUCLEOTIDE SEQUENCE</scope>
</reference>
<gene>
    <name evidence="7" type="ORF">RIMI_LOCUS20226657</name>
</gene>
<dbReference type="EMBL" id="CAUEEQ010067030">
    <property type="protein sequence ID" value="CAJ0965389.1"/>
    <property type="molecule type" value="Genomic_DNA"/>
</dbReference>
<keyword evidence="5" id="KW-0812">Transmembrane</keyword>
<dbReference type="PANTHER" id="PTHR48043">
    <property type="entry name" value="EG:EG0003.4 PROTEIN-RELATED"/>
    <property type="match status" value="1"/>
</dbReference>
<dbReference type="InterPro" id="IPR036397">
    <property type="entry name" value="RNaseH_sf"/>
</dbReference>
<sequence>MQERSSDVTATYFSFSLVVSSMSNSRSVPIRHISRGPMLVAGVVAFDFDVKHDDTCRPGDEIKFWTSSSDQRWHSGIQIAAACQTQRDRYPGRCNVMDRCRSLCKVAECDALSLFALVECGNVLVIAQDAEIWMDMQSMVEKIHQKGHKVVLVIPKNNVIKDSSQGFSVKMYAVPFLEPELNMYMEHAFDQPLMGTLLSAISTESRRMIYTASVLSLTCSHLLDDQVLIHFLQRNTFDVAIMDPFFPCGPILAEQLHLRSIYFLPKLPCDWGSRAMRCPDTNDLNHVHGFMERIKSQLLHSIEHLTCEQIKKQFTNLASKFLHKEVKLLELFSQAEIFFYKYDHVLELPKPFMPNMVFIGGHSCGRKQKLDKDGSHWLSMRSVVEKLSEKGHQIVIIVPEVNFQLKNIDNYTVRTWHVSYTKEFMESFIKDYTNDVFEQKTFLQNMDLTYRRVMNSTKLIVAACENLLKNETLINYLNVSNFDAMLSDPVFPCGEIIAEYLSIPSIFFMRGALFSVEQAAAQSPSPPSYVPRFFTTYTDHMTFYQRVINFLLASIESTAYNQFYSAFVPIASNFLHRDITVLDLFSHASIILFRIDFVLDFPRPVMPNMVFIGGINCANKKPLNQCVHYPLTGIGRTIPSDAGSPALMQGSANRRWQIYLRYRHTKRRCSDTDNDADRCSVAGELSHRPLSSDQRCRGPRLPALTERRAESTAVTSPLHSVLYGRPALSQCGKLKARDVTRHRNDNDTKHTSRLCKGYLTKKESDGVLHQMTWPLQSLDLNPIEMVWASVSLRPPVSAPAGRKAEHSGDVTALLSGQHLHNAGKLTLGDATGIKKPRKGGKKTHRAELTVRRYTLCVSELPAKRNDKLENKVATKAKSTYLSRAAGHRKDPEAQIQHWNIDKEQGRQNQVELNNKAANELTRTPERGSSEAAVPLVTTGVNSATEFTTVPPP</sequence>
<evidence type="ECO:0000256" key="6">
    <source>
        <dbReference type="ARBA" id="ARBA00022989"/>
    </source>
</evidence>
<evidence type="ECO:0000256" key="2">
    <source>
        <dbReference type="ARBA" id="ARBA00009995"/>
    </source>
</evidence>
<dbReference type="Proteomes" id="UP001176940">
    <property type="component" value="Unassembled WGS sequence"/>
</dbReference>
<dbReference type="InterPro" id="IPR050271">
    <property type="entry name" value="UDP-glycosyltransferase"/>
</dbReference>
<accession>A0ABN9MI61</accession>
<evidence type="ECO:0000256" key="4">
    <source>
        <dbReference type="ARBA" id="ARBA00022679"/>
    </source>
</evidence>